<reference evidence="1 3" key="1">
    <citation type="journal article" date="2014" name="BMC Genomics">
        <title>Genome sequence of Anopheles sinensis provides insight into genetics basis of mosquito competence for malaria parasites.</title>
        <authorList>
            <person name="Zhou D."/>
            <person name="Zhang D."/>
            <person name="Ding G."/>
            <person name="Shi L."/>
            <person name="Hou Q."/>
            <person name="Ye Y."/>
            <person name="Xu Y."/>
            <person name="Zhou H."/>
            <person name="Xiong C."/>
            <person name="Li S."/>
            <person name="Yu J."/>
            <person name="Hong S."/>
            <person name="Yu X."/>
            <person name="Zou P."/>
            <person name="Chen C."/>
            <person name="Chang X."/>
            <person name="Wang W."/>
            <person name="Lv Y."/>
            <person name="Sun Y."/>
            <person name="Ma L."/>
            <person name="Shen B."/>
            <person name="Zhu C."/>
        </authorList>
    </citation>
    <scope>NUCLEOTIDE SEQUENCE [LARGE SCALE GENOMIC DNA]</scope>
</reference>
<dbReference type="VEuPathDB" id="VectorBase:ASIC006594"/>
<evidence type="ECO:0000313" key="3">
    <source>
        <dbReference type="Proteomes" id="UP000030765"/>
    </source>
</evidence>
<accession>A0A084VLZ0</accession>
<dbReference type="Proteomes" id="UP000030765">
    <property type="component" value="Unassembled WGS sequence"/>
</dbReference>
<dbReference type="OMA" id="HQFISID"/>
<organism evidence="1">
    <name type="scientific">Anopheles sinensis</name>
    <name type="common">Mosquito</name>
    <dbReference type="NCBI Taxonomy" id="74873"/>
    <lineage>
        <taxon>Eukaryota</taxon>
        <taxon>Metazoa</taxon>
        <taxon>Ecdysozoa</taxon>
        <taxon>Arthropoda</taxon>
        <taxon>Hexapoda</taxon>
        <taxon>Insecta</taxon>
        <taxon>Pterygota</taxon>
        <taxon>Neoptera</taxon>
        <taxon>Endopterygota</taxon>
        <taxon>Diptera</taxon>
        <taxon>Nematocera</taxon>
        <taxon>Culicoidea</taxon>
        <taxon>Culicidae</taxon>
        <taxon>Anophelinae</taxon>
        <taxon>Anopheles</taxon>
    </lineage>
</organism>
<proteinExistence type="predicted"/>
<dbReference type="InterPro" id="IPR036865">
    <property type="entry name" value="CRAL-TRIO_dom_sf"/>
</dbReference>
<dbReference type="SUPFAM" id="SSF52087">
    <property type="entry name" value="CRAL/TRIO domain"/>
    <property type="match status" value="1"/>
</dbReference>
<sequence>MLVFIIYFHGNDLAKFHQFISIDKLPADFGGNLPAIDYTGLDWYPCVAAQIEHIEKYQRCGFVDDKEG</sequence>
<reference evidence="2" key="2">
    <citation type="submission" date="2020-05" db="UniProtKB">
        <authorList>
            <consortium name="EnsemblMetazoa"/>
        </authorList>
    </citation>
    <scope>IDENTIFICATION</scope>
</reference>
<dbReference type="EMBL" id="KE524975">
    <property type="protein sequence ID" value="KFB38984.1"/>
    <property type="molecule type" value="Genomic_DNA"/>
</dbReference>
<dbReference type="VEuPathDB" id="VectorBase:ASIS020887"/>
<gene>
    <name evidence="1" type="ORF">ZHAS_00006594</name>
</gene>
<keyword evidence="3" id="KW-1185">Reference proteome</keyword>
<evidence type="ECO:0000313" key="2">
    <source>
        <dbReference type="EnsemblMetazoa" id="ASIC006594-PA"/>
    </source>
</evidence>
<dbReference type="OrthoDB" id="75724at2759"/>
<name>A0A084VLZ0_ANOSI</name>
<dbReference type="EnsemblMetazoa" id="ASIC006594-RA">
    <property type="protein sequence ID" value="ASIC006594-PA"/>
    <property type="gene ID" value="ASIC006594"/>
</dbReference>
<dbReference type="STRING" id="74873.A0A084VLZ0"/>
<dbReference type="EMBL" id="ATLV01014572">
    <property type="status" value="NOT_ANNOTATED_CDS"/>
    <property type="molecule type" value="Genomic_DNA"/>
</dbReference>
<dbReference type="Gene3D" id="3.40.525.10">
    <property type="entry name" value="CRAL-TRIO lipid binding domain"/>
    <property type="match status" value="1"/>
</dbReference>
<protein>
    <submittedName>
        <fullName evidence="1">AGAP009385-PA-like protein</fullName>
    </submittedName>
</protein>
<dbReference type="AlphaFoldDB" id="A0A084VLZ0"/>
<evidence type="ECO:0000313" key="1">
    <source>
        <dbReference type="EMBL" id="KFB38984.1"/>
    </source>
</evidence>